<keyword evidence="3" id="KW-1185">Reference proteome</keyword>
<evidence type="ECO:0000256" key="1">
    <source>
        <dbReference type="SAM" id="MobiDB-lite"/>
    </source>
</evidence>
<dbReference type="EMBL" id="KB742693">
    <property type="protein sequence ID" value="EOB05387.1"/>
    <property type="molecule type" value="Genomic_DNA"/>
</dbReference>
<accession>R0K6K5</accession>
<proteinExistence type="predicted"/>
<organism evidence="2 3">
    <name type="scientific">Anas platyrhynchos</name>
    <name type="common">Mallard</name>
    <name type="synonym">Anas boschas</name>
    <dbReference type="NCBI Taxonomy" id="8839"/>
    <lineage>
        <taxon>Eukaryota</taxon>
        <taxon>Metazoa</taxon>
        <taxon>Chordata</taxon>
        <taxon>Craniata</taxon>
        <taxon>Vertebrata</taxon>
        <taxon>Euteleostomi</taxon>
        <taxon>Archelosauria</taxon>
        <taxon>Archosauria</taxon>
        <taxon>Dinosauria</taxon>
        <taxon>Saurischia</taxon>
        <taxon>Theropoda</taxon>
        <taxon>Coelurosauria</taxon>
        <taxon>Aves</taxon>
        <taxon>Neognathae</taxon>
        <taxon>Galloanserae</taxon>
        <taxon>Anseriformes</taxon>
        <taxon>Anatidae</taxon>
        <taxon>Anatinae</taxon>
        <taxon>Anas</taxon>
    </lineage>
</organism>
<evidence type="ECO:0000313" key="2">
    <source>
        <dbReference type="EMBL" id="EOB05387.1"/>
    </source>
</evidence>
<evidence type="ECO:0000313" key="3">
    <source>
        <dbReference type="Proteomes" id="UP000296049"/>
    </source>
</evidence>
<sequence>MKSNEIKPLGRAEHPIPLLRFPQTSRELQAVKNPAGKIASRLAGRGWKEVGGLKKQPGGFAKCSRPTPRSIEQGAGARLEPGTETLAEKQDAKCPRRRRPRAGFGVVMEKMHRVAGLRRRSWLLRALLERKEKFLHPELYGTAGTVQPNPTVSWCRARGTPVQPKGVRKTLLTLPGTRDVLKSGGFGKVGCSEWPGLLLTG</sequence>
<reference evidence="3" key="1">
    <citation type="journal article" date="2013" name="Nat. Genet.">
        <title>The duck genome and transcriptome provide insight into an avian influenza virus reservoir species.</title>
        <authorList>
            <person name="Huang Y."/>
            <person name="Li Y."/>
            <person name="Burt D.W."/>
            <person name="Chen H."/>
            <person name="Zhang Y."/>
            <person name="Qian W."/>
            <person name="Kim H."/>
            <person name="Gan S."/>
            <person name="Zhao Y."/>
            <person name="Li J."/>
            <person name="Yi K."/>
            <person name="Feng H."/>
            <person name="Zhu P."/>
            <person name="Li B."/>
            <person name="Liu Q."/>
            <person name="Fairley S."/>
            <person name="Magor K.E."/>
            <person name="Du Z."/>
            <person name="Hu X."/>
            <person name="Goodman L."/>
            <person name="Tafer H."/>
            <person name="Vignal A."/>
            <person name="Lee T."/>
            <person name="Kim K.W."/>
            <person name="Sheng Z."/>
            <person name="An Y."/>
            <person name="Searle S."/>
            <person name="Herrero J."/>
            <person name="Groenen M.A."/>
            <person name="Crooijmans R.P."/>
            <person name="Faraut T."/>
            <person name="Cai Q."/>
            <person name="Webster R.G."/>
            <person name="Aldridge J.R."/>
            <person name="Warren W.C."/>
            <person name="Bartschat S."/>
            <person name="Kehr S."/>
            <person name="Marz M."/>
            <person name="Stadler P.F."/>
            <person name="Smith J."/>
            <person name="Kraus R.H."/>
            <person name="Zhao Y."/>
            <person name="Ren L."/>
            <person name="Fei J."/>
            <person name="Morisson M."/>
            <person name="Kaiser P."/>
            <person name="Griffin D.K."/>
            <person name="Rao M."/>
            <person name="Pitel F."/>
            <person name="Wang J."/>
            <person name="Li N."/>
        </authorList>
    </citation>
    <scope>NUCLEOTIDE SEQUENCE [LARGE SCALE GENOMIC DNA]</scope>
</reference>
<protein>
    <submittedName>
        <fullName evidence="2">Uncharacterized protein</fullName>
    </submittedName>
</protein>
<feature type="region of interest" description="Disordered" evidence="1">
    <location>
        <begin position="55"/>
        <end position="74"/>
    </location>
</feature>
<dbReference type="AlphaFoldDB" id="R0K6K5"/>
<name>R0K6K5_ANAPL</name>
<gene>
    <name evidence="2" type="ORF">Anapl_09895</name>
</gene>
<dbReference type="Proteomes" id="UP000296049">
    <property type="component" value="Unassembled WGS sequence"/>
</dbReference>